<evidence type="ECO:0000313" key="3">
    <source>
        <dbReference type="EMBL" id="WQG91809.1"/>
    </source>
</evidence>
<reference evidence="3 5" key="2">
    <citation type="submission" date="2023-11" db="EMBL/GenBank/DDBJ databases">
        <title>MicrobeMod: A computational toolkit for identifying prokaryotic methylation and restriction-modification with nanopore sequencing.</title>
        <authorList>
            <person name="Crits-Christoph A."/>
            <person name="Kang S.C."/>
            <person name="Lee H."/>
            <person name="Ostrov N."/>
        </authorList>
    </citation>
    <scope>NUCLEOTIDE SEQUENCE [LARGE SCALE GENOMIC DNA]</scope>
    <source>
        <strain evidence="3 5">ATCC 23090</strain>
    </source>
</reference>
<dbReference type="Proteomes" id="UP000183788">
    <property type="component" value="Unassembled WGS sequence"/>
</dbReference>
<dbReference type="RefSeq" id="WP_083571637.1">
    <property type="nucleotide sequence ID" value="NZ_CBHWAX010000274.1"/>
</dbReference>
<dbReference type="Pfam" id="PF12867">
    <property type="entry name" value="DinB_2"/>
    <property type="match status" value="1"/>
</dbReference>
<sequence>MMKNTAEIVLNRFNSTITAWINSLNDYSIAQLHQAPRPGSWSLGQVYTHIIDDTRYQVAQMKSALFTKEHAGEDMHPDAKIMFANNSFPDMIIAGPATDQRIPQPGNKQAVLQALVQIKNEVNEAWETIDPALATGKTLHPGLHYFSALEWLQFMEMHMRHHFRQKKRIDEVLGT</sequence>
<accession>A0A1K1RMD2</accession>
<gene>
    <name evidence="2" type="ORF">SAMN05661012_04008</name>
    <name evidence="3" type="ORF">SR876_09865</name>
</gene>
<dbReference type="Proteomes" id="UP001326715">
    <property type="component" value="Chromosome"/>
</dbReference>
<dbReference type="STRING" id="1004.SAMN05661012_04008"/>
<feature type="domain" description="DinB-like" evidence="1">
    <location>
        <begin position="23"/>
        <end position="165"/>
    </location>
</feature>
<evidence type="ECO:0000313" key="5">
    <source>
        <dbReference type="Proteomes" id="UP001326715"/>
    </source>
</evidence>
<dbReference type="EMBL" id="CP140154">
    <property type="protein sequence ID" value="WQG91809.1"/>
    <property type="molecule type" value="Genomic_DNA"/>
</dbReference>
<dbReference type="EMBL" id="FPIZ01000013">
    <property type="protein sequence ID" value="SFW73435.1"/>
    <property type="molecule type" value="Genomic_DNA"/>
</dbReference>
<dbReference type="SUPFAM" id="SSF109854">
    <property type="entry name" value="DinB/YfiT-like putative metalloenzymes"/>
    <property type="match status" value="1"/>
</dbReference>
<protein>
    <submittedName>
        <fullName evidence="3">DinB family protein</fullName>
    </submittedName>
    <submittedName>
        <fullName evidence="2">DinB superfamily protein</fullName>
    </submittedName>
</protein>
<dbReference type="AlphaFoldDB" id="A0A1K1RMD2"/>
<organism evidence="2 4">
    <name type="scientific">Chitinophaga sancti</name>
    <dbReference type="NCBI Taxonomy" id="1004"/>
    <lineage>
        <taxon>Bacteria</taxon>
        <taxon>Pseudomonadati</taxon>
        <taxon>Bacteroidota</taxon>
        <taxon>Chitinophagia</taxon>
        <taxon>Chitinophagales</taxon>
        <taxon>Chitinophagaceae</taxon>
        <taxon>Chitinophaga</taxon>
    </lineage>
</organism>
<evidence type="ECO:0000313" key="4">
    <source>
        <dbReference type="Proteomes" id="UP000183788"/>
    </source>
</evidence>
<name>A0A1K1RMD2_9BACT</name>
<reference evidence="2 4" key="1">
    <citation type="submission" date="2016-11" db="EMBL/GenBank/DDBJ databases">
        <authorList>
            <person name="Jaros S."/>
            <person name="Januszkiewicz K."/>
            <person name="Wedrychowicz H."/>
        </authorList>
    </citation>
    <scope>NUCLEOTIDE SEQUENCE [LARGE SCALE GENOMIC DNA]</scope>
    <source>
        <strain evidence="2 4">DSM 784</strain>
    </source>
</reference>
<evidence type="ECO:0000313" key="2">
    <source>
        <dbReference type="EMBL" id="SFW73435.1"/>
    </source>
</evidence>
<dbReference type="InterPro" id="IPR024775">
    <property type="entry name" value="DinB-like"/>
</dbReference>
<evidence type="ECO:0000259" key="1">
    <source>
        <dbReference type="Pfam" id="PF12867"/>
    </source>
</evidence>
<dbReference type="InterPro" id="IPR034660">
    <property type="entry name" value="DinB/YfiT-like"/>
</dbReference>
<proteinExistence type="predicted"/>
<dbReference type="Gene3D" id="1.20.120.450">
    <property type="entry name" value="dinb family like domain"/>
    <property type="match status" value="1"/>
</dbReference>
<keyword evidence="5" id="KW-1185">Reference proteome</keyword>
<dbReference type="OrthoDB" id="1495892at2"/>